<name>A0ABS6VSF1_9GAMM</name>
<dbReference type="PROSITE" id="PS50110">
    <property type="entry name" value="RESPONSE_REGULATORY"/>
    <property type="match status" value="1"/>
</dbReference>
<evidence type="ECO:0000256" key="2">
    <source>
        <dbReference type="ARBA" id="ARBA00023125"/>
    </source>
</evidence>
<evidence type="ECO:0000259" key="4">
    <source>
        <dbReference type="PROSITE" id="PS50110"/>
    </source>
</evidence>
<evidence type="ECO:0000256" key="3">
    <source>
        <dbReference type="PROSITE-ProRule" id="PRU00169"/>
    </source>
</evidence>
<keyword evidence="2 6" id="KW-0238">DNA-binding</keyword>
<keyword evidence="1" id="KW-0902">Two-component regulatory system</keyword>
<dbReference type="Pfam" id="PF04397">
    <property type="entry name" value="LytTR"/>
    <property type="match status" value="1"/>
</dbReference>
<gene>
    <name evidence="6" type="ORF">KXJ70_10695</name>
</gene>
<comment type="caution">
    <text evidence="6">The sequence shown here is derived from an EMBL/GenBank/DDBJ whole genome shotgun (WGS) entry which is preliminary data.</text>
</comment>
<protein>
    <submittedName>
        <fullName evidence="6">LytTR family DNA-binding domain-containing protein</fullName>
    </submittedName>
</protein>
<reference evidence="6" key="1">
    <citation type="submission" date="2021-07" db="EMBL/GenBank/DDBJ databases">
        <title>Zhongshania sp. CAU 1632 isolated from seawater.</title>
        <authorList>
            <person name="Kim W."/>
        </authorList>
    </citation>
    <scope>NUCLEOTIDE SEQUENCE</scope>
    <source>
        <strain evidence="6">CAU 1632</strain>
    </source>
</reference>
<dbReference type="PANTHER" id="PTHR48111:SF3">
    <property type="entry name" value="TRANSCRIPTIONAL REGULATORY PROTEIN BTSR"/>
    <property type="match status" value="1"/>
</dbReference>
<dbReference type="GO" id="GO:0003677">
    <property type="term" value="F:DNA binding"/>
    <property type="evidence" value="ECO:0007669"/>
    <property type="project" value="UniProtKB-KW"/>
</dbReference>
<dbReference type="SMART" id="SM00850">
    <property type="entry name" value="LytTR"/>
    <property type="match status" value="1"/>
</dbReference>
<dbReference type="InterPro" id="IPR001789">
    <property type="entry name" value="Sig_transdc_resp-reg_receiver"/>
</dbReference>
<evidence type="ECO:0000259" key="5">
    <source>
        <dbReference type="PROSITE" id="PS50930"/>
    </source>
</evidence>
<evidence type="ECO:0000313" key="6">
    <source>
        <dbReference type="EMBL" id="MBW2941250.1"/>
    </source>
</evidence>
<dbReference type="InterPro" id="IPR007492">
    <property type="entry name" value="LytTR_DNA-bd_dom"/>
</dbReference>
<sequence length="244" mass="26711">MKVLIVDDESLARQRAARLLQELGGIELVGEAANAEQALAEIERLQPDALLLDIAMPGISGIDLARQLAERESSPAIVFCTAYDEYALAAFDAQAVAYLLKPIQREKLAAVFSRLTRLNKAQIAALADLDTPAQRSQLSSSGPQGISVLPVSAVRYFHADNKYVSAVHPDGELLIDDSLRDLEQEFASQFLRVHRNALVALRYLQGMERHGVAAYRVKLQGVAVGPQISRRYLPALRARLSKGI</sequence>
<keyword evidence="3" id="KW-0597">Phosphoprotein</keyword>
<dbReference type="PROSITE" id="PS50930">
    <property type="entry name" value="HTH_LYTTR"/>
    <property type="match status" value="1"/>
</dbReference>
<dbReference type="SMART" id="SM00448">
    <property type="entry name" value="REC"/>
    <property type="match status" value="1"/>
</dbReference>
<accession>A0ABS6VSF1</accession>
<evidence type="ECO:0000256" key="1">
    <source>
        <dbReference type="ARBA" id="ARBA00023012"/>
    </source>
</evidence>
<dbReference type="RefSeq" id="WP_219043493.1">
    <property type="nucleotide sequence ID" value="NZ_JAHWDQ010000002.1"/>
</dbReference>
<feature type="domain" description="HTH LytTR-type" evidence="5">
    <location>
        <begin position="148"/>
        <end position="242"/>
    </location>
</feature>
<dbReference type="Pfam" id="PF00072">
    <property type="entry name" value="Response_reg"/>
    <property type="match status" value="1"/>
</dbReference>
<organism evidence="6 7">
    <name type="scientific">Zhongshania aquimaris</name>
    <dbReference type="NCBI Taxonomy" id="2857107"/>
    <lineage>
        <taxon>Bacteria</taxon>
        <taxon>Pseudomonadati</taxon>
        <taxon>Pseudomonadota</taxon>
        <taxon>Gammaproteobacteria</taxon>
        <taxon>Cellvibrionales</taxon>
        <taxon>Spongiibacteraceae</taxon>
        <taxon>Zhongshania</taxon>
    </lineage>
</organism>
<dbReference type="EMBL" id="JAHWDQ010000002">
    <property type="protein sequence ID" value="MBW2941250.1"/>
    <property type="molecule type" value="Genomic_DNA"/>
</dbReference>
<dbReference type="InterPro" id="IPR039420">
    <property type="entry name" value="WalR-like"/>
</dbReference>
<feature type="domain" description="Response regulatory" evidence="4">
    <location>
        <begin position="2"/>
        <end position="116"/>
    </location>
</feature>
<keyword evidence="7" id="KW-1185">Reference proteome</keyword>
<feature type="modified residue" description="4-aspartylphosphate" evidence="3">
    <location>
        <position position="53"/>
    </location>
</feature>
<evidence type="ECO:0000313" key="7">
    <source>
        <dbReference type="Proteomes" id="UP001166291"/>
    </source>
</evidence>
<dbReference type="Proteomes" id="UP001166291">
    <property type="component" value="Unassembled WGS sequence"/>
</dbReference>
<proteinExistence type="predicted"/>
<dbReference type="PANTHER" id="PTHR48111">
    <property type="entry name" value="REGULATOR OF RPOS"/>
    <property type="match status" value="1"/>
</dbReference>